<keyword evidence="7" id="KW-1185">Reference proteome</keyword>
<evidence type="ECO:0000313" key="6">
    <source>
        <dbReference type="EMBL" id="MCP3425114.1"/>
    </source>
</evidence>
<evidence type="ECO:0000259" key="5">
    <source>
        <dbReference type="PROSITE" id="PS51266"/>
    </source>
</evidence>
<accession>A0A9X2H8Q0</accession>
<dbReference type="InterPro" id="IPR008913">
    <property type="entry name" value="Znf_CHY"/>
</dbReference>
<sequence length="122" mass="13268">MLERAASRPGPAASSGPTAPRVLGPTIDEQTRCVHYHRDVDVVAIRFACCGEFYPCHACHEAAAGHRARTWPAGSLAEKAILCGVCRSELAVSEYLGAPACPRCGARFNERCSLHRHLYFDD</sequence>
<reference evidence="6" key="1">
    <citation type="submission" date="2022-06" db="EMBL/GenBank/DDBJ databases">
        <title>Rothia sp. isolated from sandalwood seedling.</title>
        <authorList>
            <person name="Tuikhar N."/>
            <person name="Kirdat K."/>
            <person name="Thorat V."/>
            <person name="Swetha P."/>
            <person name="Padma S."/>
            <person name="Sundararaj R."/>
            <person name="Yadav A."/>
        </authorList>
    </citation>
    <scope>NUCLEOTIDE SEQUENCE</scope>
    <source>
        <strain evidence="6">AR01</strain>
    </source>
</reference>
<dbReference type="AlphaFoldDB" id="A0A9X2H8Q0"/>
<evidence type="ECO:0000256" key="3">
    <source>
        <dbReference type="ARBA" id="ARBA00022833"/>
    </source>
</evidence>
<dbReference type="GO" id="GO:0008270">
    <property type="term" value="F:zinc ion binding"/>
    <property type="evidence" value="ECO:0007669"/>
    <property type="project" value="UniProtKB-KW"/>
</dbReference>
<keyword evidence="1" id="KW-0479">Metal-binding</keyword>
<dbReference type="InterPro" id="IPR016694">
    <property type="entry name" value="UCP017292"/>
</dbReference>
<dbReference type="Proteomes" id="UP001139502">
    <property type="component" value="Unassembled WGS sequence"/>
</dbReference>
<evidence type="ECO:0000313" key="7">
    <source>
        <dbReference type="Proteomes" id="UP001139502"/>
    </source>
</evidence>
<organism evidence="6 7">
    <name type="scientific">Rothia santali</name>
    <dbReference type="NCBI Taxonomy" id="2949643"/>
    <lineage>
        <taxon>Bacteria</taxon>
        <taxon>Bacillati</taxon>
        <taxon>Actinomycetota</taxon>
        <taxon>Actinomycetes</taxon>
        <taxon>Micrococcales</taxon>
        <taxon>Micrococcaceae</taxon>
        <taxon>Rothia</taxon>
    </lineage>
</organism>
<keyword evidence="3" id="KW-0862">Zinc</keyword>
<dbReference type="InterPro" id="IPR037274">
    <property type="entry name" value="Znf_CHY_sf"/>
</dbReference>
<feature type="compositionally biased region" description="Low complexity" evidence="4">
    <location>
        <begin position="7"/>
        <end position="21"/>
    </location>
</feature>
<keyword evidence="2" id="KW-0863">Zinc-finger</keyword>
<feature type="region of interest" description="Disordered" evidence="4">
    <location>
        <begin position="1"/>
        <end position="24"/>
    </location>
</feature>
<dbReference type="InterPro" id="IPR052604">
    <property type="entry name" value="Mito_Tim_assembly_helper"/>
</dbReference>
<proteinExistence type="predicted"/>
<protein>
    <submittedName>
        <fullName evidence="6">CHY zinc finger protein</fullName>
    </submittedName>
</protein>
<gene>
    <name evidence="6" type="ORF">NBM05_03490</name>
</gene>
<dbReference type="SUPFAM" id="SSF161219">
    <property type="entry name" value="CHY zinc finger-like"/>
    <property type="match status" value="1"/>
</dbReference>
<name>A0A9X2H8Q0_9MICC</name>
<dbReference type="GO" id="GO:0045041">
    <property type="term" value="P:protein import into mitochondrial intermembrane space"/>
    <property type="evidence" value="ECO:0007669"/>
    <property type="project" value="TreeGrafter"/>
</dbReference>
<feature type="domain" description="CHY-type" evidence="5">
    <location>
        <begin position="26"/>
        <end position="106"/>
    </location>
</feature>
<evidence type="ECO:0000256" key="2">
    <source>
        <dbReference type="ARBA" id="ARBA00022771"/>
    </source>
</evidence>
<dbReference type="PANTHER" id="PTHR28082:SF1">
    <property type="entry name" value="HELPER OF TIM PROTEIN 13"/>
    <property type="match status" value="1"/>
</dbReference>
<comment type="caution">
    <text evidence="6">The sequence shown here is derived from an EMBL/GenBank/DDBJ whole genome shotgun (WGS) entry which is preliminary data.</text>
</comment>
<dbReference type="PIRSF" id="PIRSF017292">
    <property type="entry name" value="UCP017292_Znf_CHY"/>
    <property type="match status" value="1"/>
</dbReference>
<dbReference type="PROSITE" id="PS51266">
    <property type="entry name" value="ZF_CHY"/>
    <property type="match status" value="1"/>
</dbReference>
<dbReference type="Pfam" id="PF05495">
    <property type="entry name" value="zf-CHY"/>
    <property type="match status" value="1"/>
</dbReference>
<evidence type="ECO:0000256" key="1">
    <source>
        <dbReference type="ARBA" id="ARBA00022723"/>
    </source>
</evidence>
<evidence type="ECO:0000256" key="4">
    <source>
        <dbReference type="SAM" id="MobiDB-lite"/>
    </source>
</evidence>
<dbReference type="EMBL" id="JANAFB010000005">
    <property type="protein sequence ID" value="MCP3425114.1"/>
    <property type="molecule type" value="Genomic_DNA"/>
</dbReference>
<dbReference type="PANTHER" id="PTHR28082">
    <property type="entry name" value="ZINC FINGER PROTEIN"/>
    <property type="match status" value="1"/>
</dbReference>